<evidence type="ECO:0000313" key="5">
    <source>
        <dbReference type="Proteomes" id="UP000248627"/>
    </source>
</evidence>
<gene>
    <name evidence="4" type="ORF">C1I93_08170</name>
</gene>
<dbReference type="EMBL" id="POTX01000036">
    <property type="protein sequence ID" value="PZF98649.1"/>
    <property type="molecule type" value="Genomic_DNA"/>
</dbReference>
<evidence type="ECO:0000256" key="1">
    <source>
        <dbReference type="ARBA" id="ARBA00023172"/>
    </source>
</evidence>
<feature type="region of interest" description="Disordered" evidence="2">
    <location>
        <begin position="334"/>
        <end position="357"/>
    </location>
</feature>
<dbReference type="GO" id="GO:0015074">
    <property type="term" value="P:DNA integration"/>
    <property type="evidence" value="ECO:0007669"/>
    <property type="project" value="InterPro"/>
</dbReference>
<keyword evidence="1" id="KW-0233">DNA recombination</keyword>
<dbReference type="PROSITE" id="PS51898">
    <property type="entry name" value="TYR_RECOMBINASE"/>
    <property type="match status" value="1"/>
</dbReference>
<dbReference type="OrthoDB" id="9805859at2"/>
<name>A0A2W2DCT0_9ACTN</name>
<dbReference type="PANTHER" id="PTHR30349:SF91">
    <property type="entry name" value="INTA PROTEIN"/>
    <property type="match status" value="1"/>
</dbReference>
<dbReference type="Proteomes" id="UP000248627">
    <property type="component" value="Unassembled WGS sequence"/>
</dbReference>
<dbReference type="AlphaFoldDB" id="A0A2W2DCT0"/>
<dbReference type="Gene3D" id="1.10.443.10">
    <property type="entry name" value="Intergrase catalytic core"/>
    <property type="match status" value="1"/>
</dbReference>
<feature type="compositionally biased region" description="Basic and acidic residues" evidence="2">
    <location>
        <begin position="340"/>
        <end position="357"/>
    </location>
</feature>
<dbReference type="Pfam" id="PF00589">
    <property type="entry name" value="Phage_integrase"/>
    <property type="match status" value="1"/>
</dbReference>
<keyword evidence="5" id="KW-1185">Reference proteome</keyword>
<dbReference type="GO" id="GO:0006310">
    <property type="term" value="P:DNA recombination"/>
    <property type="evidence" value="ECO:0007669"/>
    <property type="project" value="UniProtKB-KW"/>
</dbReference>
<dbReference type="InterPro" id="IPR011010">
    <property type="entry name" value="DNA_brk_join_enz"/>
</dbReference>
<dbReference type="InterPro" id="IPR002104">
    <property type="entry name" value="Integrase_catalytic"/>
</dbReference>
<dbReference type="InterPro" id="IPR050090">
    <property type="entry name" value="Tyrosine_recombinase_XerCD"/>
</dbReference>
<evidence type="ECO:0000313" key="4">
    <source>
        <dbReference type="EMBL" id="PZF98649.1"/>
    </source>
</evidence>
<dbReference type="GO" id="GO:0003677">
    <property type="term" value="F:DNA binding"/>
    <property type="evidence" value="ECO:0007669"/>
    <property type="project" value="InterPro"/>
</dbReference>
<reference evidence="4 5" key="1">
    <citation type="submission" date="2018-01" db="EMBL/GenBank/DDBJ databases">
        <title>Draft genome sequence of Jishengella endophytica.</title>
        <authorList>
            <person name="Sahin N."/>
            <person name="Ay H."/>
            <person name="Saygin H."/>
        </authorList>
    </citation>
    <scope>NUCLEOTIDE SEQUENCE [LARGE SCALE GENOMIC DNA]</scope>
    <source>
        <strain evidence="4 5">DSM 45430</strain>
    </source>
</reference>
<accession>A0A2W2DCT0</accession>
<dbReference type="InterPro" id="IPR013762">
    <property type="entry name" value="Integrase-like_cat_sf"/>
</dbReference>
<dbReference type="CDD" id="cd01189">
    <property type="entry name" value="INT_ICEBs1_C_like"/>
    <property type="match status" value="1"/>
</dbReference>
<evidence type="ECO:0000256" key="2">
    <source>
        <dbReference type="SAM" id="MobiDB-lite"/>
    </source>
</evidence>
<dbReference type="PANTHER" id="PTHR30349">
    <property type="entry name" value="PHAGE INTEGRASE-RELATED"/>
    <property type="match status" value="1"/>
</dbReference>
<organism evidence="4 5">
    <name type="scientific">Micromonospora endophytica</name>
    <dbReference type="NCBI Taxonomy" id="515350"/>
    <lineage>
        <taxon>Bacteria</taxon>
        <taxon>Bacillati</taxon>
        <taxon>Actinomycetota</taxon>
        <taxon>Actinomycetes</taxon>
        <taxon>Micromonosporales</taxon>
        <taxon>Micromonosporaceae</taxon>
        <taxon>Micromonospora</taxon>
    </lineage>
</organism>
<proteinExistence type="predicted"/>
<comment type="caution">
    <text evidence="4">The sequence shown here is derived from an EMBL/GenBank/DDBJ whole genome shotgun (WGS) entry which is preliminary data.</text>
</comment>
<evidence type="ECO:0000259" key="3">
    <source>
        <dbReference type="PROSITE" id="PS51898"/>
    </source>
</evidence>
<protein>
    <recommendedName>
        <fullName evidence="3">Tyr recombinase domain-containing protein</fullName>
    </recommendedName>
</protein>
<sequence length="357" mass="39257">MSVRSDEDPAVGVDAVGPGERSVLVRKRSGADPVDGEWHGRDGWIGGRVLLGCPSGIRPGEESETGVGQVEGGNSFLVGLDVFRSAIWVAALGRAQRERLITDNPARGMELPPRERPQPEVWTEARVAEWKATGERPVIAVWTAAQLASFLDYVRGDTLYALWWLIALRGLRRGEAAGLRWVDIDLHEGQLSVVRQRTTAGYDVHEGPPKSAASRRQVALDKHTVQVLRQQRERQQQRRARRLGAGMVCHDSGYVFTSPDGLPLHPGYLTQRLRLLVDRAGLPPIRLHDLRHGAASLAHSANADIKTIQHQLGHANIRVTADIYTTVLPPAARKVARKATRPDEHPGRKPHARASDG</sequence>
<feature type="domain" description="Tyr recombinase" evidence="3">
    <location>
        <begin position="137"/>
        <end position="337"/>
    </location>
</feature>
<dbReference type="SUPFAM" id="SSF56349">
    <property type="entry name" value="DNA breaking-rejoining enzymes"/>
    <property type="match status" value="1"/>
</dbReference>